<dbReference type="GO" id="GO:0016810">
    <property type="term" value="F:hydrolase activity, acting on carbon-nitrogen (but not peptide) bonds"/>
    <property type="evidence" value="ECO:0007669"/>
    <property type="project" value="InterPro"/>
</dbReference>
<dbReference type="RefSeq" id="WP_179357375.1">
    <property type="nucleotide sequence ID" value="NZ_CP058627.1"/>
</dbReference>
<dbReference type="Pfam" id="PF01522">
    <property type="entry name" value="Polysacc_deac_1"/>
    <property type="match status" value="1"/>
</dbReference>
<proteinExistence type="predicted"/>
<name>A0A7H9BH62_9NEIS</name>
<keyword evidence="3" id="KW-1185">Reference proteome</keyword>
<accession>A0A7H9BH62</accession>
<dbReference type="SUPFAM" id="SSF88713">
    <property type="entry name" value="Glycoside hydrolase/deacetylase"/>
    <property type="match status" value="1"/>
</dbReference>
<protein>
    <submittedName>
        <fullName evidence="2">4-deoxy-4-formamido-L-arabinose-phosphoundecaprenol deformylase</fullName>
        <ecNumber evidence="2">3.5.1.n3</ecNumber>
    </submittedName>
</protein>
<reference evidence="2 3" key="1">
    <citation type="submission" date="2020-07" db="EMBL/GenBank/DDBJ databases">
        <title>Complete genome sequence of Chitinibacter sp. 2T18.</title>
        <authorList>
            <person name="Bae J.-W."/>
            <person name="Choi J.-W."/>
        </authorList>
    </citation>
    <scope>NUCLEOTIDE SEQUENCE [LARGE SCALE GENOMIC DNA]</scope>
    <source>
        <strain evidence="2 3">2T18</strain>
    </source>
</reference>
<dbReference type="EC" id="3.5.1.n3" evidence="2"/>
<dbReference type="AlphaFoldDB" id="A0A7H9BH62"/>
<dbReference type="InterPro" id="IPR002509">
    <property type="entry name" value="NODB_dom"/>
</dbReference>
<dbReference type="Proteomes" id="UP000509597">
    <property type="component" value="Chromosome"/>
</dbReference>
<dbReference type="EMBL" id="CP058627">
    <property type="protein sequence ID" value="QLG87291.1"/>
    <property type="molecule type" value="Genomic_DNA"/>
</dbReference>
<organism evidence="2 3">
    <name type="scientific">Chitinibacter bivalviorum</name>
    <dbReference type="NCBI Taxonomy" id="2739434"/>
    <lineage>
        <taxon>Bacteria</taxon>
        <taxon>Pseudomonadati</taxon>
        <taxon>Pseudomonadota</taxon>
        <taxon>Betaproteobacteria</taxon>
        <taxon>Neisseriales</taxon>
        <taxon>Chitinibacteraceae</taxon>
        <taxon>Chitinibacter</taxon>
    </lineage>
</organism>
<dbReference type="InterPro" id="IPR011330">
    <property type="entry name" value="Glyco_hydro/deAcase_b/a-brl"/>
</dbReference>
<dbReference type="KEGG" id="chiz:HQ393_02950"/>
<dbReference type="GO" id="GO:0005975">
    <property type="term" value="P:carbohydrate metabolic process"/>
    <property type="evidence" value="ECO:0007669"/>
    <property type="project" value="InterPro"/>
</dbReference>
<evidence type="ECO:0000259" key="1">
    <source>
        <dbReference type="PROSITE" id="PS51677"/>
    </source>
</evidence>
<gene>
    <name evidence="2" type="ORF">HQ393_02950</name>
</gene>
<feature type="domain" description="NodB homology" evidence="1">
    <location>
        <begin position="3"/>
        <end position="265"/>
    </location>
</feature>
<dbReference type="Gene3D" id="3.20.20.370">
    <property type="entry name" value="Glycoside hydrolase/deacetylase"/>
    <property type="match status" value="1"/>
</dbReference>
<sequence length="304" mass="33853">MKPLLALKIDVDTWRGTREGVPRLMALLKKYNAGATFLFSLGPDHTGRAIKRVFRPGFLNKVSRTSVVEHYGIRTLLYGTLLPGPDIGRREVALLRSVRDAGFEVGIHCWDHIRWQDYVADKDAQWTQNEMQLAAERFVEIFGEPAKTHGAAGWQMNEAAYAFEAELGLIYASDGRGTHPFQPVSTEGKLIGVPQLPSTLPTLDELIGLDGWTEANVHEHLLMLTESKINTPHVYTLHAELEGQRLADTFEKLLLGWQNQGYQLVSCKAAFESLDMKQLPRHQVLMGEIAGRSGVLALQGGAEK</sequence>
<dbReference type="PROSITE" id="PS51677">
    <property type="entry name" value="NODB"/>
    <property type="match status" value="1"/>
</dbReference>
<evidence type="ECO:0000313" key="2">
    <source>
        <dbReference type="EMBL" id="QLG87291.1"/>
    </source>
</evidence>
<keyword evidence="2" id="KW-0378">Hydrolase</keyword>
<evidence type="ECO:0000313" key="3">
    <source>
        <dbReference type="Proteomes" id="UP000509597"/>
    </source>
</evidence>